<accession>A0A1Q9BVR4</accession>
<dbReference type="Proteomes" id="UP000186817">
    <property type="component" value="Unassembled WGS sequence"/>
</dbReference>
<gene>
    <name evidence="2" type="ORF">AK812_SmicGene45632</name>
</gene>
<reference evidence="2 3" key="1">
    <citation type="submission" date="2016-02" db="EMBL/GenBank/DDBJ databases">
        <title>Genome analysis of coral dinoflagellate symbionts highlights evolutionary adaptations to a symbiotic lifestyle.</title>
        <authorList>
            <person name="Aranda M."/>
            <person name="Li Y."/>
            <person name="Liew Y.J."/>
            <person name="Baumgarten S."/>
            <person name="Simakov O."/>
            <person name="Wilson M."/>
            <person name="Piel J."/>
            <person name="Ashoor H."/>
            <person name="Bougouffa S."/>
            <person name="Bajic V.B."/>
            <person name="Ryu T."/>
            <person name="Ravasi T."/>
            <person name="Bayer T."/>
            <person name="Micklem G."/>
            <person name="Kim H."/>
            <person name="Bhak J."/>
            <person name="Lajeunesse T.C."/>
            <person name="Voolstra C.R."/>
        </authorList>
    </citation>
    <scope>NUCLEOTIDE SEQUENCE [LARGE SCALE GENOMIC DNA]</scope>
    <source>
        <strain evidence="2 3">CCMP2467</strain>
    </source>
</reference>
<dbReference type="EMBL" id="LSRX01003275">
    <property type="protein sequence ID" value="OLP74746.1"/>
    <property type="molecule type" value="Genomic_DNA"/>
</dbReference>
<evidence type="ECO:0000313" key="2">
    <source>
        <dbReference type="EMBL" id="OLP74746.1"/>
    </source>
</evidence>
<protein>
    <submittedName>
        <fullName evidence="2">Uncharacterized protein</fullName>
    </submittedName>
</protein>
<evidence type="ECO:0000256" key="1">
    <source>
        <dbReference type="SAM" id="MobiDB-lite"/>
    </source>
</evidence>
<sequence>MASVKEDPHEYEEVEVEADATFGVVTCKELAKGGEAFAAEKEDSAEDQWWDAAAAAGDDEWEEPWWEEEAEAPWRAKEEEKEEGEQWGWKEETEQGEQWGWKGQQWWCKEEHVKPEWHDGKWQTGWGWKKGPKRAWQDDDSMSTAAPGGGRDKPRVRAGKKEQHKRRSKEHTATLQSAVKGMSQMAEVVHMQMKRR</sequence>
<comment type="caution">
    <text evidence="2">The sequence shown here is derived from an EMBL/GenBank/DDBJ whole genome shotgun (WGS) entry which is preliminary data.</text>
</comment>
<evidence type="ECO:0000313" key="3">
    <source>
        <dbReference type="Proteomes" id="UP000186817"/>
    </source>
</evidence>
<feature type="region of interest" description="Disordered" evidence="1">
    <location>
        <begin position="69"/>
        <end position="100"/>
    </location>
</feature>
<dbReference type="AlphaFoldDB" id="A0A1Q9BVR4"/>
<name>A0A1Q9BVR4_SYMMI</name>
<organism evidence="2 3">
    <name type="scientific">Symbiodinium microadriaticum</name>
    <name type="common">Dinoflagellate</name>
    <name type="synonym">Zooxanthella microadriatica</name>
    <dbReference type="NCBI Taxonomy" id="2951"/>
    <lineage>
        <taxon>Eukaryota</taxon>
        <taxon>Sar</taxon>
        <taxon>Alveolata</taxon>
        <taxon>Dinophyceae</taxon>
        <taxon>Suessiales</taxon>
        <taxon>Symbiodiniaceae</taxon>
        <taxon>Symbiodinium</taxon>
    </lineage>
</organism>
<feature type="compositionally biased region" description="Basic and acidic residues" evidence="1">
    <location>
        <begin position="150"/>
        <end position="161"/>
    </location>
</feature>
<keyword evidence="3" id="KW-1185">Reference proteome</keyword>
<proteinExistence type="predicted"/>
<feature type="region of interest" description="Disordered" evidence="1">
    <location>
        <begin position="119"/>
        <end position="181"/>
    </location>
</feature>
<dbReference type="OrthoDB" id="447362at2759"/>